<protein>
    <submittedName>
        <fullName evidence="2">Uncharacterized protein</fullName>
    </submittedName>
</protein>
<keyword evidence="1" id="KW-0472">Membrane</keyword>
<proteinExistence type="predicted"/>
<accession>A0A151CJA5</accession>
<sequence length="62" mass="7180">MKKEIKKVPCRYCRQEVEMGVKRCPHCGTHNPSMNVKRAMIWTVTSIVVLYLIGYILEVLKG</sequence>
<evidence type="ECO:0000256" key="1">
    <source>
        <dbReference type="SAM" id="Phobius"/>
    </source>
</evidence>
<keyword evidence="1" id="KW-1133">Transmembrane helix</keyword>
<keyword evidence="1" id="KW-0812">Transmembrane</keyword>
<evidence type="ECO:0000313" key="2">
    <source>
        <dbReference type="EMBL" id="KYJ87353.1"/>
    </source>
</evidence>
<dbReference type="OrthoDB" id="5373239at2"/>
<dbReference type="Proteomes" id="UP000075359">
    <property type="component" value="Unassembled WGS sequence"/>
</dbReference>
<gene>
    <name evidence="2" type="ORF">AS592_09515</name>
</gene>
<feature type="transmembrane region" description="Helical" evidence="1">
    <location>
        <begin position="39"/>
        <end position="57"/>
    </location>
</feature>
<name>A0A151CJA5_9BACT</name>
<reference evidence="2 3" key="1">
    <citation type="submission" date="2015-11" db="EMBL/GenBank/DDBJ databases">
        <title>Draft genome of Sulfurovum riftiae 1812E, a member of the Epsilonproteobacteria isolated from the tube of the deep-sea hydrothermal vent tubewom Riftia pachyptila.</title>
        <authorList>
            <person name="Vetriani C."/>
            <person name="Giovannelli D."/>
        </authorList>
    </citation>
    <scope>NUCLEOTIDE SEQUENCE [LARGE SCALE GENOMIC DNA]</scope>
    <source>
        <strain evidence="2 3">1812E</strain>
    </source>
</reference>
<comment type="caution">
    <text evidence="2">The sequence shown here is derived from an EMBL/GenBank/DDBJ whole genome shotgun (WGS) entry which is preliminary data.</text>
</comment>
<dbReference type="AlphaFoldDB" id="A0A151CJA5"/>
<dbReference type="EMBL" id="LNKT01000001">
    <property type="protein sequence ID" value="KYJ87353.1"/>
    <property type="molecule type" value="Genomic_DNA"/>
</dbReference>
<keyword evidence="3" id="KW-1185">Reference proteome</keyword>
<dbReference type="RefSeq" id="WP_067328132.1">
    <property type="nucleotide sequence ID" value="NZ_LNKT01000001.1"/>
</dbReference>
<organism evidence="2 3">
    <name type="scientific">Sulfurovum riftiae</name>
    <dbReference type="NCBI Taxonomy" id="1630136"/>
    <lineage>
        <taxon>Bacteria</taxon>
        <taxon>Pseudomonadati</taxon>
        <taxon>Campylobacterota</taxon>
        <taxon>Epsilonproteobacteria</taxon>
        <taxon>Campylobacterales</taxon>
        <taxon>Sulfurovaceae</taxon>
        <taxon>Sulfurovum</taxon>
    </lineage>
</organism>
<evidence type="ECO:0000313" key="3">
    <source>
        <dbReference type="Proteomes" id="UP000075359"/>
    </source>
</evidence>